<evidence type="ECO:0000256" key="6">
    <source>
        <dbReference type="SAM" id="Phobius"/>
    </source>
</evidence>
<dbReference type="InterPro" id="IPR045263">
    <property type="entry name" value="GLUT"/>
</dbReference>
<dbReference type="Proteomes" id="UP000027586">
    <property type="component" value="Unassembled WGS sequence"/>
</dbReference>
<feature type="transmembrane region" description="Helical" evidence="6">
    <location>
        <begin position="102"/>
        <end position="123"/>
    </location>
</feature>
<dbReference type="InterPro" id="IPR020846">
    <property type="entry name" value="MFS_dom"/>
</dbReference>
<proteinExistence type="predicted"/>
<protein>
    <submittedName>
        <fullName evidence="8">Glucose transporter</fullName>
    </submittedName>
</protein>
<evidence type="ECO:0000256" key="4">
    <source>
        <dbReference type="ARBA" id="ARBA00022989"/>
    </source>
</evidence>
<feature type="transmembrane region" description="Helical" evidence="6">
    <location>
        <begin position="316"/>
        <end position="335"/>
    </location>
</feature>
<feature type="transmembrane region" description="Helical" evidence="6">
    <location>
        <begin position="342"/>
        <end position="364"/>
    </location>
</feature>
<dbReference type="InterPro" id="IPR036259">
    <property type="entry name" value="MFS_trans_sf"/>
</dbReference>
<feature type="transmembrane region" description="Helical" evidence="6">
    <location>
        <begin position="274"/>
        <end position="296"/>
    </location>
</feature>
<dbReference type="PROSITE" id="PS00217">
    <property type="entry name" value="SUGAR_TRANSPORT_2"/>
    <property type="match status" value="1"/>
</dbReference>
<keyword evidence="2" id="KW-0813">Transport</keyword>
<comment type="subcellular location">
    <subcellularLocation>
        <location evidence="1">Membrane</location>
        <topology evidence="1">Multi-pass membrane protein</topology>
    </subcellularLocation>
</comment>
<evidence type="ECO:0000256" key="3">
    <source>
        <dbReference type="ARBA" id="ARBA00022692"/>
    </source>
</evidence>
<dbReference type="InterPro" id="IPR005829">
    <property type="entry name" value="Sugar_transporter_CS"/>
</dbReference>
<dbReference type="InterPro" id="IPR005828">
    <property type="entry name" value="MFS_sugar_transport-like"/>
</dbReference>
<accession>A0A068SFC0</accession>
<evidence type="ECO:0000256" key="2">
    <source>
        <dbReference type="ARBA" id="ARBA00022448"/>
    </source>
</evidence>
<dbReference type="PANTHER" id="PTHR23503">
    <property type="entry name" value="SOLUTE CARRIER FAMILY 2"/>
    <property type="match status" value="1"/>
</dbReference>
<evidence type="ECO:0000259" key="7">
    <source>
        <dbReference type="PROSITE" id="PS50850"/>
    </source>
</evidence>
<feature type="transmembrane region" description="Helical" evidence="6">
    <location>
        <begin position="18"/>
        <end position="37"/>
    </location>
</feature>
<dbReference type="VEuPathDB" id="FungiDB:LCOR_11486.1"/>
<evidence type="ECO:0000313" key="8">
    <source>
        <dbReference type="EMBL" id="CDH60705.1"/>
    </source>
</evidence>
<dbReference type="GO" id="GO:0016020">
    <property type="term" value="C:membrane"/>
    <property type="evidence" value="ECO:0007669"/>
    <property type="project" value="UniProtKB-SubCell"/>
</dbReference>
<dbReference type="STRING" id="1263082.A0A068SFC0"/>
<organism evidence="8 9">
    <name type="scientific">Lichtheimia corymbifera JMRC:FSU:9682</name>
    <dbReference type="NCBI Taxonomy" id="1263082"/>
    <lineage>
        <taxon>Eukaryota</taxon>
        <taxon>Fungi</taxon>
        <taxon>Fungi incertae sedis</taxon>
        <taxon>Mucoromycota</taxon>
        <taxon>Mucoromycotina</taxon>
        <taxon>Mucoromycetes</taxon>
        <taxon>Mucorales</taxon>
        <taxon>Lichtheimiaceae</taxon>
        <taxon>Lichtheimia</taxon>
    </lineage>
</organism>
<feature type="transmembrane region" description="Helical" evidence="6">
    <location>
        <begin position="370"/>
        <end position="393"/>
    </location>
</feature>
<feature type="transmembrane region" description="Helical" evidence="6">
    <location>
        <begin position="158"/>
        <end position="182"/>
    </location>
</feature>
<evidence type="ECO:0000256" key="1">
    <source>
        <dbReference type="ARBA" id="ARBA00004141"/>
    </source>
</evidence>
<dbReference type="GO" id="GO:0015149">
    <property type="term" value="F:hexose transmembrane transporter activity"/>
    <property type="evidence" value="ECO:0007669"/>
    <property type="project" value="TreeGrafter"/>
</dbReference>
<keyword evidence="5 6" id="KW-0472">Membrane</keyword>
<dbReference type="AlphaFoldDB" id="A0A068SFC0"/>
<feature type="domain" description="Major facilitator superfamily (MFS) profile" evidence="7">
    <location>
        <begin position="22"/>
        <end position="459"/>
    </location>
</feature>
<evidence type="ECO:0000313" key="9">
    <source>
        <dbReference type="Proteomes" id="UP000027586"/>
    </source>
</evidence>
<comment type="caution">
    <text evidence="8">The sequence shown here is derived from an EMBL/GenBank/DDBJ whole genome shotgun (WGS) entry which is preliminary data.</text>
</comment>
<dbReference type="PANTHER" id="PTHR23503:SF8">
    <property type="entry name" value="FACILITATED GLUCOSE TRANSPORTER PROTEIN 1"/>
    <property type="match status" value="1"/>
</dbReference>
<dbReference type="PROSITE" id="PS50850">
    <property type="entry name" value="MFS"/>
    <property type="match status" value="1"/>
</dbReference>
<sequence>MTQSNTHNRSEDLGFPKYMTFCAVIAAISGFNVGWHISVPNMPEELITKCTEGTDPISGLPACLPMEGQTCYTIGAFALGGLFGSLATMFTNRIFGRRDNIMISCGWFIAGGLLSSVSINIGMYSVGRAFVGIGAGMCGSSVAIYVSEISTKKSRGALGSLFECFLNLGILLTQVCGLYMSYGSVWRLLWAIPSFIAALQLVAILFLTVECPRRLCAMQQYDKARDALQRLRGDADIENEFQMLIDARQREIESGSKMMSIFEVLMCKSRRVSWLTLIVCVVQAYNQVGGVGPMSVYSVGFFTDTFNGDNDLATKISLANATGNCVATFIALATMHKVGRKGWMLISLLGQTIASVFIVIASTLGNLPGLVITGAILFTFTYSTGCGVIPWLIAPELLPLYALPAGSALGNASNWATNFIINTCWPSMNAAMGTYSFTFFAGVNAFGFLFVLFFMPETTGKDLDHHEDKNGSTADSEHDVDHKSIEHHVDHVEVSK</sequence>
<feature type="transmembrane region" description="Helical" evidence="6">
    <location>
        <begin position="400"/>
        <end position="421"/>
    </location>
</feature>
<reference evidence="8" key="1">
    <citation type="submission" date="2013-08" db="EMBL/GenBank/DDBJ databases">
        <title>Gene expansion shapes genome architecture in the human pathogen Lichtheimia corymbifera: an evolutionary genomics analysis in the ancient terrestrial Mucorales (Mucoromycotina).</title>
        <authorList>
            <person name="Schwartze V.U."/>
            <person name="Winter S."/>
            <person name="Shelest E."/>
            <person name="Marcet-Houben M."/>
            <person name="Horn F."/>
            <person name="Wehner S."/>
            <person name="Hoffmann K."/>
            <person name="Riege K."/>
            <person name="Sammeth M."/>
            <person name="Nowrousian M."/>
            <person name="Valiante V."/>
            <person name="Linde J."/>
            <person name="Jacobsen I.D."/>
            <person name="Marz M."/>
            <person name="Brakhage A.A."/>
            <person name="Gabaldon T."/>
            <person name="Bocker S."/>
            <person name="Voigt K."/>
        </authorList>
    </citation>
    <scope>NUCLEOTIDE SEQUENCE [LARGE SCALE GENOMIC DNA]</scope>
    <source>
        <strain evidence="8">FSU 9682</strain>
    </source>
</reference>
<keyword evidence="8" id="KW-0762">Sugar transport</keyword>
<keyword evidence="9" id="KW-1185">Reference proteome</keyword>
<keyword evidence="3 6" id="KW-0812">Transmembrane</keyword>
<gene>
    <name evidence="8" type="ORF">LCOR_11486.1</name>
</gene>
<dbReference type="OrthoDB" id="6612291at2759"/>
<feature type="transmembrane region" description="Helical" evidence="6">
    <location>
        <begin position="188"/>
        <end position="209"/>
    </location>
</feature>
<feature type="transmembrane region" description="Helical" evidence="6">
    <location>
        <begin position="72"/>
        <end position="90"/>
    </location>
</feature>
<dbReference type="Pfam" id="PF00083">
    <property type="entry name" value="Sugar_tr"/>
    <property type="match status" value="1"/>
</dbReference>
<dbReference type="SUPFAM" id="SSF103473">
    <property type="entry name" value="MFS general substrate transporter"/>
    <property type="match status" value="1"/>
</dbReference>
<dbReference type="EMBL" id="CBTN010000102">
    <property type="protein sequence ID" value="CDH60705.1"/>
    <property type="molecule type" value="Genomic_DNA"/>
</dbReference>
<feature type="transmembrane region" description="Helical" evidence="6">
    <location>
        <begin position="129"/>
        <end position="146"/>
    </location>
</feature>
<name>A0A068SFC0_9FUNG</name>
<feature type="transmembrane region" description="Helical" evidence="6">
    <location>
        <begin position="433"/>
        <end position="455"/>
    </location>
</feature>
<keyword evidence="4 6" id="KW-1133">Transmembrane helix</keyword>
<dbReference type="Gene3D" id="1.20.1250.20">
    <property type="entry name" value="MFS general substrate transporter like domains"/>
    <property type="match status" value="1"/>
</dbReference>
<evidence type="ECO:0000256" key="5">
    <source>
        <dbReference type="ARBA" id="ARBA00023136"/>
    </source>
</evidence>